<reference evidence="2 3" key="1">
    <citation type="journal article" date="2014" name="PLoS Genet.">
        <title>Phylogenetically driven sequencing of extremely halophilic archaea reveals strategies for static and dynamic osmo-response.</title>
        <authorList>
            <person name="Becker E.A."/>
            <person name="Seitzer P.M."/>
            <person name="Tritt A."/>
            <person name="Larsen D."/>
            <person name="Krusor M."/>
            <person name="Yao A.I."/>
            <person name="Wu D."/>
            <person name="Madern D."/>
            <person name="Eisen J.A."/>
            <person name="Darling A.E."/>
            <person name="Facciotti M.T."/>
        </authorList>
    </citation>
    <scope>NUCLEOTIDE SEQUENCE [LARGE SCALE GENOMIC DNA]</scope>
    <source>
        <strain evidence="2 3">2-9-1</strain>
    </source>
</reference>
<proteinExistence type="predicted"/>
<evidence type="ECO:0000313" key="2">
    <source>
        <dbReference type="EMBL" id="ELZ24313.1"/>
    </source>
</evidence>
<gene>
    <name evidence="2" type="ORF">C475_13727</name>
</gene>
<dbReference type="EMBL" id="AOIU01000031">
    <property type="protein sequence ID" value="ELZ24313.1"/>
    <property type="molecule type" value="Genomic_DNA"/>
</dbReference>
<keyword evidence="3" id="KW-1185">Reference proteome</keyword>
<dbReference type="AlphaFoldDB" id="M0CNU0"/>
<dbReference type="InterPro" id="IPR040726">
    <property type="entry name" value="HalOD2"/>
</dbReference>
<comment type="caution">
    <text evidence="2">The sequence shown here is derived from an EMBL/GenBank/DDBJ whole genome shotgun (WGS) entry which is preliminary data.</text>
</comment>
<dbReference type="Pfam" id="PF18547">
    <property type="entry name" value="HalOD2"/>
    <property type="match status" value="1"/>
</dbReference>
<protein>
    <submittedName>
        <fullName evidence="2">Response regulator receiver protein</fullName>
    </submittedName>
</protein>
<name>M0CNU0_9EURY</name>
<evidence type="ECO:0000259" key="1">
    <source>
        <dbReference type="Pfam" id="PF18547"/>
    </source>
</evidence>
<dbReference type="eggNOG" id="arCOG02601">
    <property type="taxonomic scope" value="Archaea"/>
</dbReference>
<organism evidence="2 3">
    <name type="scientific">Halosimplex carlsbadense 2-9-1</name>
    <dbReference type="NCBI Taxonomy" id="797114"/>
    <lineage>
        <taxon>Archaea</taxon>
        <taxon>Methanobacteriati</taxon>
        <taxon>Methanobacteriota</taxon>
        <taxon>Stenosarchaea group</taxon>
        <taxon>Halobacteria</taxon>
        <taxon>Halobacteriales</taxon>
        <taxon>Haloarculaceae</taxon>
        <taxon>Halosimplex</taxon>
    </lineage>
</organism>
<feature type="domain" description="Halobacterial output" evidence="1">
    <location>
        <begin position="206"/>
        <end position="256"/>
    </location>
</feature>
<sequence length="259" mass="29204">MRDGDGPTVAVFDDSTRSALYRRWLPDAIEVVTVQSIGEGRRVVDGSTAVALVRHELSESKRGAVADLLDEQSPLVRTVLTTSRHEPVADRVLDENATLCEPIDRDSLRQVVSRQVAMASYGRLLVQYYECTTRLSSREVELRGDSCDDERYQRLESRREDLAAGIKTLQKRLSAEALRSVLYEIAPPEQERVAREREPPTSGKYRPDGCRSCGRNWNVNPDGSPAGYRRLGAFVWECTDCGTLHDRSDPVNQRVARRR</sequence>
<accession>M0CNU0</accession>
<evidence type="ECO:0000313" key="3">
    <source>
        <dbReference type="Proteomes" id="UP000011626"/>
    </source>
</evidence>
<dbReference type="Proteomes" id="UP000011626">
    <property type="component" value="Unassembled WGS sequence"/>
</dbReference>
<dbReference type="STRING" id="797114.C475_13727"/>